<comment type="catalytic activity">
    <reaction evidence="11">
        <text>ATP + H2O = ADP + phosphate + H(+)</text>
        <dbReference type="Rhea" id="RHEA:13065"/>
        <dbReference type="ChEBI" id="CHEBI:15377"/>
        <dbReference type="ChEBI" id="CHEBI:15378"/>
        <dbReference type="ChEBI" id="CHEBI:30616"/>
        <dbReference type="ChEBI" id="CHEBI:43474"/>
        <dbReference type="ChEBI" id="CHEBI:456216"/>
        <dbReference type="EC" id="5.6.2.3"/>
    </reaction>
</comment>
<evidence type="ECO:0000256" key="6">
    <source>
        <dbReference type="ARBA" id="ARBA00022839"/>
    </source>
</evidence>
<dbReference type="Pfam" id="PF13245">
    <property type="entry name" value="AAA_19"/>
    <property type="match status" value="1"/>
</dbReference>
<keyword evidence="5 11" id="KW-0347">Helicase</keyword>
<evidence type="ECO:0000259" key="12">
    <source>
        <dbReference type="Pfam" id="PF13538"/>
    </source>
</evidence>
<keyword evidence="7 11" id="KW-0067">ATP-binding</keyword>
<comment type="similarity">
    <text evidence="11">Belongs to the RecD family.</text>
</comment>
<comment type="function">
    <text evidence="11">A helicase/nuclease that prepares dsDNA breaks (DSB) for recombinational DNA repair. Binds to DSBs and unwinds DNA via a highly rapid and processive ATP-dependent bidirectional helicase activity. Unwinds dsDNA until it encounters a Chi (crossover hotspot instigator) sequence from the 3' direction. Cuts ssDNA a few nucleotides 3' to the Chi site. The properties and activities of the enzyme are changed at Chi. The Chi-altered holoenzyme produces a long 3'-ssDNA overhang and facilitates RecA-binding to the ssDNA for homologous DNA recombination and repair. Holoenzyme degrades any linearized DNA that is unable to undergo homologous recombination. In the holoenzyme this subunit has ssDNA-dependent ATPase and 5'-3' helicase activity. When added to pre-assembled RecBC greatly stimulates nuclease activity and augments holoenzyme processivity. Negatively regulates the RecA-loading ability of RecBCD.</text>
</comment>
<dbReference type="PANTHER" id="PTHR43788">
    <property type="entry name" value="DNA2/NAM7 HELICASE FAMILY MEMBER"/>
    <property type="match status" value="1"/>
</dbReference>
<keyword evidence="9 11" id="KW-0234">DNA repair</keyword>
<dbReference type="SUPFAM" id="SSF52540">
    <property type="entry name" value="P-loop containing nucleoside triphosphate hydrolases"/>
    <property type="match status" value="1"/>
</dbReference>
<dbReference type="GO" id="GO:0003677">
    <property type="term" value="F:DNA binding"/>
    <property type="evidence" value="ECO:0007669"/>
    <property type="project" value="UniProtKB-UniRule"/>
</dbReference>
<keyword evidence="6 11" id="KW-0269">Exonuclease</keyword>
<feature type="domain" description="UvrD-like helicase C-terminal" evidence="12">
    <location>
        <begin position="617"/>
        <end position="664"/>
    </location>
</feature>
<sequence length="687" mass="73360">MTPTAFNYELPFDAPTPTSPDLRDPPALLSILDAWVARGWLRRLDRAFAGFLYDCEPDTDPQVAVAAALASHQLGHGHVCLDLASTLQNPDEALSLPPEGESALAMRLPSDVLRGLDLPGWQGTLAASPLVEVVGQEGKAGAGSPLVLDGQRLYLRRYWDFERRIADALRRRLRQPPFEVPDLAEALTRLFGPPSGGPDWQKLACAIAARGSIGIVTGGPGTGKTTTVVRLLALLQMSAAAQGRPLRILLAAPTGKAAARLSASIGEQAGRLPVPDSIRATIPTDVTTLHRLLGSRPDTRHFRYHAGNPLPIDMLVVDEASMVDVEMMANLVDALPDPARLVLLGDKDQLASVEAGAVLGDLCQDAEAGRYSEATVRWLEAIGGASLDGAGLQPGDPVRHAMAQQTVMLRHSRRFGADSGIGQLAGAVNRGDAAQARRMLEPSAARQEPDIHDVFAPSGEALDRLLLDGHAASGGNGPQGYARYLDVMRRLRPPAGTAADDPAWEAWARTVLAAFDEFQLLCALRKGDYGVEGLNARVARALLARGLIAQDHGWYEGRPVLVTRNDYGLGLMNGDVGIALAVPQGEGLALRVAFLRSDGVAGVRFALPSRLSAVETVFAMTVHKSQGSEFAHTALLLPDKPSPILTRELVYTGITRAKTWFTLIEPAPGVFEEAVARRVRRVSGLVV</sequence>
<evidence type="ECO:0000256" key="3">
    <source>
        <dbReference type="ARBA" id="ARBA00022763"/>
    </source>
</evidence>
<reference evidence="14 15" key="1">
    <citation type="submission" date="2019-02" db="EMBL/GenBank/DDBJ databases">
        <title>Genomic Encyclopedia of Type Strains, Phase IV (KMG-IV): sequencing the most valuable type-strain genomes for metagenomic binning, comparative biology and taxonomic classification.</title>
        <authorList>
            <person name="Goeker M."/>
        </authorList>
    </citation>
    <scope>NUCLEOTIDE SEQUENCE [LARGE SCALE GENOMIC DNA]</scope>
    <source>
        <strain evidence="14 15">K24</strain>
    </source>
</reference>
<keyword evidence="3 11" id="KW-0227">DNA damage</keyword>
<feature type="binding site" evidence="11">
    <location>
        <begin position="218"/>
        <end position="225"/>
    </location>
    <ligand>
        <name>ATP</name>
        <dbReference type="ChEBI" id="CHEBI:30616"/>
    </ligand>
</feature>
<feature type="domain" description="RecBCD enzyme subunit RecD N-terminal" evidence="13">
    <location>
        <begin position="38"/>
        <end position="154"/>
    </location>
</feature>
<keyword evidence="10 11" id="KW-0413">Isomerase</keyword>
<dbReference type="GO" id="GO:0043139">
    <property type="term" value="F:5'-3' DNA helicase activity"/>
    <property type="evidence" value="ECO:0007669"/>
    <property type="project" value="UniProtKB-UniRule"/>
</dbReference>
<dbReference type="GO" id="GO:0016887">
    <property type="term" value="F:ATP hydrolysis activity"/>
    <property type="evidence" value="ECO:0007669"/>
    <property type="project" value="RHEA"/>
</dbReference>
<dbReference type="EC" id="5.6.2.3" evidence="11"/>
<dbReference type="HAMAP" id="MF_01487">
    <property type="entry name" value="RecD"/>
    <property type="match status" value="1"/>
</dbReference>
<dbReference type="OrthoDB" id="9803432at2"/>
<dbReference type="Gene3D" id="3.40.50.300">
    <property type="entry name" value="P-loop containing nucleotide triphosphate hydrolases"/>
    <property type="match status" value="2"/>
</dbReference>
<proteinExistence type="inferred from homology"/>
<keyword evidence="8 11" id="KW-0238">DNA-binding</keyword>
<name>A0A4Q7NDA7_9BURK</name>
<evidence type="ECO:0000313" key="14">
    <source>
        <dbReference type="EMBL" id="RZS80986.1"/>
    </source>
</evidence>
<dbReference type="GO" id="GO:0005524">
    <property type="term" value="F:ATP binding"/>
    <property type="evidence" value="ECO:0007669"/>
    <property type="project" value="UniProtKB-UniRule"/>
</dbReference>
<evidence type="ECO:0000256" key="11">
    <source>
        <dbReference type="HAMAP-Rule" id="MF_01487"/>
    </source>
</evidence>
<evidence type="ECO:0000256" key="7">
    <source>
        <dbReference type="ARBA" id="ARBA00022840"/>
    </source>
</evidence>
<comment type="caution">
    <text evidence="14">The sequence shown here is derived from an EMBL/GenBank/DDBJ whole genome shotgun (WGS) entry which is preliminary data.</text>
</comment>
<dbReference type="InterPro" id="IPR027785">
    <property type="entry name" value="UvrD-like_helicase_C"/>
</dbReference>
<accession>A0A4Q7NDA7</accession>
<dbReference type="GO" id="GO:0000724">
    <property type="term" value="P:double-strand break repair via homologous recombination"/>
    <property type="evidence" value="ECO:0007669"/>
    <property type="project" value="UniProtKB-UniRule"/>
</dbReference>
<protein>
    <recommendedName>
        <fullName evidence="11">RecBCD enzyme subunit RecD</fullName>
        <ecNumber evidence="11">5.6.2.3</ecNumber>
    </recommendedName>
    <alternativeName>
        <fullName evidence="11">DNA 5'-3' helicase subunit RecD</fullName>
    </alternativeName>
    <alternativeName>
        <fullName evidence="11">Exonuclease V subunit RecD</fullName>
        <shortName evidence="11">ExoV subunit RecD</shortName>
    </alternativeName>
    <alternativeName>
        <fullName evidence="11">Helicase/nuclease RecBCD subunit RecD</fullName>
    </alternativeName>
</protein>
<keyword evidence="1 11" id="KW-0540">Nuclease</keyword>
<evidence type="ECO:0000256" key="1">
    <source>
        <dbReference type="ARBA" id="ARBA00022722"/>
    </source>
</evidence>
<dbReference type="InterPro" id="IPR050534">
    <property type="entry name" value="Coronavir_polyprotein_1ab"/>
</dbReference>
<dbReference type="Pfam" id="PF21185">
    <property type="entry name" value="RecD_N"/>
    <property type="match status" value="1"/>
</dbReference>
<dbReference type="PANTHER" id="PTHR43788:SF6">
    <property type="entry name" value="DNA HELICASE B"/>
    <property type="match status" value="1"/>
</dbReference>
<evidence type="ECO:0000256" key="9">
    <source>
        <dbReference type="ARBA" id="ARBA00023204"/>
    </source>
</evidence>
<keyword evidence="4 11" id="KW-0378">Hydrolase</keyword>
<gene>
    <name evidence="11" type="primary">recD</name>
    <name evidence="14" type="ORF">EV675_3599</name>
</gene>
<dbReference type="GO" id="GO:0008854">
    <property type="term" value="F:exodeoxyribonuclease V activity"/>
    <property type="evidence" value="ECO:0007669"/>
    <property type="project" value="InterPro"/>
</dbReference>
<evidence type="ECO:0000256" key="4">
    <source>
        <dbReference type="ARBA" id="ARBA00022801"/>
    </source>
</evidence>
<keyword evidence="15" id="KW-1185">Reference proteome</keyword>
<organism evidence="14 15">
    <name type="scientific">Pigmentiphaga kullae</name>
    <dbReference type="NCBI Taxonomy" id="151784"/>
    <lineage>
        <taxon>Bacteria</taxon>
        <taxon>Pseudomonadati</taxon>
        <taxon>Pseudomonadota</taxon>
        <taxon>Betaproteobacteria</taxon>
        <taxon>Burkholderiales</taxon>
        <taxon>Alcaligenaceae</taxon>
        <taxon>Pigmentiphaga</taxon>
    </lineage>
</organism>
<dbReference type="AlphaFoldDB" id="A0A4Q7NDA7"/>
<dbReference type="CDD" id="cd18809">
    <property type="entry name" value="SF1_C_RecD"/>
    <property type="match status" value="1"/>
</dbReference>
<dbReference type="GO" id="GO:0009338">
    <property type="term" value="C:exodeoxyribonuclease V complex"/>
    <property type="evidence" value="ECO:0007669"/>
    <property type="project" value="InterPro"/>
</dbReference>
<dbReference type="Proteomes" id="UP000292445">
    <property type="component" value="Unassembled WGS sequence"/>
</dbReference>
<comment type="miscellaneous">
    <text evidence="11">In the RecBCD complex, RecB has a slow 3'-5' helicase, an exonuclease activity and loads RecA onto ssDNA, RecD has a fast 5'-3' helicase activity, while RecC stimulates the ATPase and processivity of the RecB helicase and contributes to recognition of the Chi site.</text>
</comment>
<dbReference type="GO" id="GO:0017116">
    <property type="term" value="F:single-stranded DNA helicase activity"/>
    <property type="evidence" value="ECO:0007669"/>
    <property type="project" value="TreeGrafter"/>
</dbReference>
<evidence type="ECO:0000259" key="13">
    <source>
        <dbReference type="Pfam" id="PF21185"/>
    </source>
</evidence>
<evidence type="ECO:0000256" key="8">
    <source>
        <dbReference type="ARBA" id="ARBA00023125"/>
    </source>
</evidence>
<dbReference type="InterPro" id="IPR041851">
    <property type="entry name" value="RecD_N_sf"/>
</dbReference>
<keyword evidence="2 11" id="KW-0547">Nucleotide-binding</keyword>
<dbReference type="InterPro" id="IPR027417">
    <property type="entry name" value="P-loop_NTPase"/>
</dbReference>
<dbReference type="NCBIfam" id="TIGR01447">
    <property type="entry name" value="recD"/>
    <property type="match status" value="1"/>
</dbReference>
<dbReference type="InterPro" id="IPR006344">
    <property type="entry name" value="RecD"/>
</dbReference>
<evidence type="ECO:0000256" key="2">
    <source>
        <dbReference type="ARBA" id="ARBA00022741"/>
    </source>
</evidence>
<dbReference type="InterPro" id="IPR049550">
    <property type="entry name" value="RecD_N"/>
</dbReference>
<dbReference type="EMBL" id="SGXC01000002">
    <property type="protein sequence ID" value="RZS80986.1"/>
    <property type="molecule type" value="Genomic_DNA"/>
</dbReference>
<dbReference type="CDD" id="cd17933">
    <property type="entry name" value="DEXSc_RecD-like"/>
    <property type="match status" value="1"/>
</dbReference>
<evidence type="ECO:0000256" key="5">
    <source>
        <dbReference type="ARBA" id="ARBA00022806"/>
    </source>
</evidence>
<comment type="subunit">
    <text evidence="11">Heterotrimer of RecB, RecC and RecD. All subunits contribute to DNA-binding.</text>
</comment>
<dbReference type="Gene3D" id="1.10.10.1020">
    <property type="entry name" value="RecBCD complex, subunit RecD, N-terminal domain"/>
    <property type="match status" value="1"/>
</dbReference>
<dbReference type="RefSeq" id="WP_130358581.1">
    <property type="nucleotide sequence ID" value="NZ_SGXC01000002.1"/>
</dbReference>
<evidence type="ECO:0000256" key="10">
    <source>
        <dbReference type="ARBA" id="ARBA00023235"/>
    </source>
</evidence>
<evidence type="ECO:0000313" key="15">
    <source>
        <dbReference type="Proteomes" id="UP000292445"/>
    </source>
</evidence>
<dbReference type="Pfam" id="PF13538">
    <property type="entry name" value="UvrD_C_2"/>
    <property type="match status" value="1"/>
</dbReference>